<sequence length="59" mass="7033">MNIRGSLNDLKILDVEINRLKETLYILMNRNDLTDKNVVECSQKLDELILKYQKRKNII</sequence>
<proteinExistence type="predicted"/>
<dbReference type="Gene3D" id="4.10.280.10">
    <property type="entry name" value="Helix-loop-helix DNA-binding domain"/>
    <property type="match status" value="1"/>
</dbReference>
<dbReference type="EMBL" id="JAEEGB010000003">
    <property type="protein sequence ID" value="MBI6871408.1"/>
    <property type="molecule type" value="Genomic_DNA"/>
</dbReference>
<dbReference type="AlphaFoldDB" id="A0A934M3A0"/>
<accession>A0A934M3A0</accession>
<keyword evidence="2" id="KW-1185">Reference proteome</keyword>
<dbReference type="Proteomes" id="UP000622687">
    <property type="component" value="Unassembled WGS sequence"/>
</dbReference>
<dbReference type="InterPro" id="IPR037208">
    <property type="entry name" value="Spo0E-like_sf"/>
</dbReference>
<dbReference type="GO" id="GO:0043937">
    <property type="term" value="P:regulation of sporulation"/>
    <property type="evidence" value="ECO:0007669"/>
    <property type="project" value="InterPro"/>
</dbReference>
<gene>
    <name evidence="1" type="ORF">I6U51_01645</name>
</gene>
<dbReference type="RefSeq" id="WP_211140864.1">
    <property type="nucleotide sequence ID" value="NZ_JAEEGB010000003.1"/>
</dbReference>
<comment type="caution">
    <text evidence="1">The sequence shown here is derived from an EMBL/GenBank/DDBJ whole genome shotgun (WGS) entry which is preliminary data.</text>
</comment>
<protein>
    <submittedName>
        <fullName evidence="1">Aspartyl-phosphate phosphatase Spo0E family protein</fullName>
    </submittedName>
</protein>
<evidence type="ECO:0000313" key="2">
    <source>
        <dbReference type="Proteomes" id="UP000622687"/>
    </source>
</evidence>
<dbReference type="SUPFAM" id="SSF140500">
    <property type="entry name" value="BAS1536-like"/>
    <property type="match status" value="1"/>
</dbReference>
<dbReference type="Pfam" id="PF09388">
    <property type="entry name" value="SpoOE-like"/>
    <property type="match status" value="1"/>
</dbReference>
<evidence type="ECO:0000313" key="1">
    <source>
        <dbReference type="EMBL" id="MBI6871408.1"/>
    </source>
</evidence>
<organism evidence="1 2">
    <name type="scientific">Clostridium aciditolerans</name>
    <dbReference type="NCBI Taxonomy" id="339861"/>
    <lineage>
        <taxon>Bacteria</taxon>
        <taxon>Bacillati</taxon>
        <taxon>Bacillota</taxon>
        <taxon>Clostridia</taxon>
        <taxon>Eubacteriales</taxon>
        <taxon>Clostridiaceae</taxon>
        <taxon>Clostridium</taxon>
    </lineage>
</organism>
<reference evidence="1" key="1">
    <citation type="submission" date="2020-12" db="EMBL/GenBank/DDBJ databases">
        <title>Clostridium thailandense sp. nov., a novel acetogenic bacterium isolated from peat land soil in Thailand.</title>
        <authorList>
            <person name="Chaikitkaew S."/>
            <person name="Birkeland N.K."/>
        </authorList>
    </citation>
    <scope>NUCLEOTIDE SEQUENCE</scope>
    <source>
        <strain evidence="1">DSM 17425</strain>
    </source>
</reference>
<name>A0A934M3A0_9CLOT</name>
<dbReference type="InterPro" id="IPR018540">
    <property type="entry name" value="Spo0E-like"/>
</dbReference>
<dbReference type="GO" id="GO:0046983">
    <property type="term" value="F:protein dimerization activity"/>
    <property type="evidence" value="ECO:0007669"/>
    <property type="project" value="InterPro"/>
</dbReference>
<dbReference type="InterPro" id="IPR036638">
    <property type="entry name" value="HLH_DNA-bd_sf"/>
</dbReference>